<evidence type="ECO:0000259" key="2">
    <source>
        <dbReference type="Pfam" id="PF13439"/>
    </source>
</evidence>
<organism evidence="3 4">
    <name type="scientific">Oceanihabitans sediminis</name>
    <dbReference type="NCBI Taxonomy" id="1812012"/>
    <lineage>
        <taxon>Bacteria</taxon>
        <taxon>Pseudomonadati</taxon>
        <taxon>Bacteroidota</taxon>
        <taxon>Flavobacteriia</taxon>
        <taxon>Flavobacteriales</taxon>
        <taxon>Flavobacteriaceae</taxon>
        <taxon>Oceanihabitans</taxon>
    </lineage>
</organism>
<dbReference type="PANTHER" id="PTHR12526:SF630">
    <property type="entry name" value="GLYCOSYLTRANSFERASE"/>
    <property type="match status" value="1"/>
</dbReference>
<reference evidence="3 4" key="1">
    <citation type="submission" date="2018-07" db="EMBL/GenBank/DDBJ databases">
        <title>Oceanihabitans testaceum sp. nov., isolated from marine sediment.</title>
        <authorList>
            <person name="Li C.-M."/>
        </authorList>
    </citation>
    <scope>NUCLEOTIDE SEQUENCE [LARGE SCALE GENOMIC DNA]</scope>
    <source>
        <strain evidence="3 4">S9-10</strain>
    </source>
</reference>
<dbReference type="Pfam" id="PF00534">
    <property type="entry name" value="Glycos_transf_1"/>
    <property type="match status" value="1"/>
</dbReference>
<protein>
    <submittedName>
        <fullName evidence="3">Glycosyltransferase</fullName>
    </submittedName>
</protein>
<name>A0A368P761_9FLAO</name>
<dbReference type="OrthoDB" id="832722at2"/>
<dbReference type="Proteomes" id="UP000252249">
    <property type="component" value="Unassembled WGS sequence"/>
</dbReference>
<dbReference type="GO" id="GO:0016757">
    <property type="term" value="F:glycosyltransferase activity"/>
    <property type="evidence" value="ECO:0007669"/>
    <property type="project" value="InterPro"/>
</dbReference>
<dbReference type="AlphaFoldDB" id="A0A368P761"/>
<dbReference type="InterPro" id="IPR001296">
    <property type="entry name" value="Glyco_trans_1"/>
</dbReference>
<dbReference type="CDD" id="cd03801">
    <property type="entry name" value="GT4_PimA-like"/>
    <property type="match status" value="1"/>
</dbReference>
<keyword evidence="3" id="KW-0808">Transferase</keyword>
<gene>
    <name evidence="3" type="ORF">DU428_09205</name>
</gene>
<sequence>MKKKIIIKTNSFPNYSETFIVSNIVYAIRSGYDVNIFCNKFLGLENSSQINELEKYGVKEMVLLPLTQTKSRLSKLLQLSSFLLKPRNLYYVLKYRSKSLKGFLKCASILKQYESARYKQAFHLHFNNSLDDLKEITSIGFMDPRVVITFHGYDSFLENKEEFQKKYGVFYKKHVKAVTVNSNYLKKVVLNLGISEELIHVIPIGINYSFFHGTPKSIKVKKEVQLITVGRLVSLKGQLYGLQAVKLLKELNYKIHYTIVGDGKNRGLLENEVERLGIADCVAFTGRSTQLQVKEYMRESDIFLMTSTFDEHTKRREAFGLVSIEAQAMGLPVIGFDSGGFPDTIIDGKTGFVVEDRDVLAMTEKIIYLLENQQMYKSMSKAAIHHAATFDHEFTTQKYLDLYDLLH</sequence>
<dbReference type="PANTHER" id="PTHR12526">
    <property type="entry name" value="GLYCOSYLTRANSFERASE"/>
    <property type="match status" value="1"/>
</dbReference>
<keyword evidence="4" id="KW-1185">Reference proteome</keyword>
<evidence type="ECO:0000313" key="4">
    <source>
        <dbReference type="Proteomes" id="UP000252249"/>
    </source>
</evidence>
<evidence type="ECO:0000259" key="1">
    <source>
        <dbReference type="Pfam" id="PF00534"/>
    </source>
</evidence>
<dbReference type="Pfam" id="PF13439">
    <property type="entry name" value="Glyco_transf_4"/>
    <property type="match status" value="1"/>
</dbReference>
<proteinExistence type="predicted"/>
<evidence type="ECO:0000313" key="3">
    <source>
        <dbReference type="EMBL" id="RCU57111.1"/>
    </source>
</evidence>
<dbReference type="SUPFAM" id="SSF53756">
    <property type="entry name" value="UDP-Glycosyltransferase/glycogen phosphorylase"/>
    <property type="match status" value="1"/>
</dbReference>
<dbReference type="Gene3D" id="3.40.50.2000">
    <property type="entry name" value="Glycogen Phosphorylase B"/>
    <property type="match status" value="2"/>
</dbReference>
<feature type="domain" description="Glycosyl transferase family 1" evidence="1">
    <location>
        <begin position="217"/>
        <end position="384"/>
    </location>
</feature>
<dbReference type="InterPro" id="IPR028098">
    <property type="entry name" value="Glyco_trans_4-like_N"/>
</dbReference>
<dbReference type="RefSeq" id="WP_113966822.1">
    <property type="nucleotide sequence ID" value="NZ_QNRP01000014.1"/>
</dbReference>
<comment type="caution">
    <text evidence="3">The sequence shown here is derived from an EMBL/GenBank/DDBJ whole genome shotgun (WGS) entry which is preliminary data.</text>
</comment>
<dbReference type="EMBL" id="QPIG01000003">
    <property type="protein sequence ID" value="RCU57111.1"/>
    <property type="molecule type" value="Genomic_DNA"/>
</dbReference>
<accession>A0A368P761</accession>
<feature type="domain" description="Glycosyltransferase subfamily 4-like N-terminal" evidence="2">
    <location>
        <begin position="86"/>
        <end position="208"/>
    </location>
</feature>